<proteinExistence type="predicted"/>
<feature type="transmembrane region" description="Helical" evidence="2">
    <location>
        <begin position="40"/>
        <end position="60"/>
    </location>
</feature>
<protein>
    <submittedName>
        <fullName evidence="3">Uncharacterized protein</fullName>
    </submittedName>
</protein>
<organism evidence="3 4">
    <name type="scientific">Mucilaginibacter pineti</name>
    <dbReference type="NCBI Taxonomy" id="1391627"/>
    <lineage>
        <taxon>Bacteria</taxon>
        <taxon>Pseudomonadati</taxon>
        <taxon>Bacteroidota</taxon>
        <taxon>Sphingobacteriia</taxon>
        <taxon>Sphingobacteriales</taxon>
        <taxon>Sphingobacteriaceae</taxon>
        <taxon>Mucilaginibacter</taxon>
    </lineage>
</organism>
<sequence>MSSNIDFKALWQQQEAMAKPDITEVIKKAKNLKHKTRNKLILLNIVLIATVLLYVFVPGFTSHTSLITTKAGGVLVIFAIVLFLAASNRLLVDLFSGKPEADTFAYLTALLSIRKKQEFIQTRIMNLYFLFLSAGMLLYMIEFVRKMNSVWGSVTYISLFGWMAIVYFYIKPRTIKKQRSELNAAIEKLEAINNQLIQTKDAE</sequence>
<dbReference type="EMBL" id="FNAI01000021">
    <property type="protein sequence ID" value="SDF61094.1"/>
    <property type="molecule type" value="Genomic_DNA"/>
</dbReference>
<evidence type="ECO:0000256" key="1">
    <source>
        <dbReference type="SAM" id="Coils"/>
    </source>
</evidence>
<evidence type="ECO:0000256" key="2">
    <source>
        <dbReference type="SAM" id="Phobius"/>
    </source>
</evidence>
<dbReference type="Proteomes" id="UP000199072">
    <property type="component" value="Unassembled WGS sequence"/>
</dbReference>
<keyword evidence="2" id="KW-0812">Transmembrane</keyword>
<name>A0A1G7MHH1_9SPHI</name>
<evidence type="ECO:0000313" key="4">
    <source>
        <dbReference type="Proteomes" id="UP000199072"/>
    </source>
</evidence>
<evidence type="ECO:0000313" key="3">
    <source>
        <dbReference type="EMBL" id="SDF61094.1"/>
    </source>
</evidence>
<feature type="transmembrane region" description="Helical" evidence="2">
    <location>
        <begin position="66"/>
        <end position="86"/>
    </location>
</feature>
<dbReference type="OrthoDB" id="795301at2"/>
<keyword evidence="1" id="KW-0175">Coiled coil</keyword>
<dbReference type="RefSeq" id="WP_091156600.1">
    <property type="nucleotide sequence ID" value="NZ_FNAI01000021.1"/>
</dbReference>
<keyword evidence="4" id="KW-1185">Reference proteome</keyword>
<dbReference type="STRING" id="1391627.SAMN05216464_12190"/>
<keyword evidence="2" id="KW-0472">Membrane</keyword>
<feature type="transmembrane region" description="Helical" evidence="2">
    <location>
        <begin position="150"/>
        <end position="170"/>
    </location>
</feature>
<feature type="transmembrane region" description="Helical" evidence="2">
    <location>
        <begin position="124"/>
        <end position="144"/>
    </location>
</feature>
<keyword evidence="2" id="KW-1133">Transmembrane helix</keyword>
<gene>
    <name evidence="3" type="ORF">SAMN05216464_12190</name>
</gene>
<reference evidence="3 4" key="1">
    <citation type="submission" date="2016-10" db="EMBL/GenBank/DDBJ databases">
        <authorList>
            <person name="de Groot N.N."/>
        </authorList>
    </citation>
    <scope>NUCLEOTIDE SEQUENCE [LARGE SCALE GENOMIC DNA]</scope>
    <source>
        <strain evidence="3 4">47C3B</strain>
    </source>
</reference>
<accession>A0A1G7MHH1</accession>
<dbReference type="AlphaFoldDB" id="A0A1G7MHH1"/>
<feature type="coiled-coil region" evidence="1">
    <location>
        <begin position="175"/>
        <end position="202"/>
    </location>
</feature>